<dbReference type="Proteomes" id="UP000593594">
    <property type="component" value="Chromosome"/>
</dbReference>
<evidence type="ECO:0000313" key="3">
    <source>
        <dbReference type="EMBL" id="QPC43449.1"/>
    </source>
</evidence>
<protein>
    <recommendedName>
        <fullName evidence="2">SH3b domain-containing protein</fullName>
    </recommendedName>
</protein>
<dbReference type="PANTHER" id="PTHR34408:SF1">
    <property type="entry name" value="GLYCOSYL HYDROLASE FAMILY 19 DOMAIN-CONTAINING PROTEIN HI_1415"/>
    <property type="match status" value="1"/>
</dbReference>
<dbReference type="Pfam" id="PF06347">
    <property type="entry name" value="SH3_4"/>
    <property type="match status" value="2"/>
</dbReference>
<dbReference type="AlphaFoldDB" id="A0A7S8C4W5"/>
<dbReference type="Gene3D" id="2.30.30.40">
    <property type="entry name" value="SH3 Domains"/>
    <property type="match status" value="2"/>
</dbReference>
<dbReference type="PANTHER" id="PTHR34408">
    <property type="entry name" value="FAMILY PROTEIN, PUTATIVE-RELATED"/>
    <property type="match status" value="1"/>
</dbReference>
<organism evidence="3 4">
    <name type="scientific">Kaustia mangrovi</name>
    <dbReference type="NCBI Taxonomy" id="2593653"/>
    <lineage>
        <taxon>Bacteria</taxon>
        <taxon>Pseudomonadati</taxon>
        <taxon>Pseudomonadota</taxon>
        <taxon>Alphaproteobacteria</taxon>
        <taxon>Hyphomicrobiales</taxon>
        <taxon>Parvibaculaceae</taxon>
        <taxon>Kaustia</taxon>
    </lineage>
</organism>
<proteinExistence type="predicted"/>
<keyword evidence="1" id="KW-0732">Signal</keyword>
<keyword evidence="4" id="KW-1185">Reference proteome</keyword>
<evidence type="ECO:0000259" key="2">
    <source>
        <dbReference type="SMART" id="SM00287"/>
    </source>
</evidence>
<dbReference type="InterPro" id="IPR010466">
    <property type="entry name" value="DUF1058"/>
</dbReference>
<sequence>MRFRGIGRTRMRTVALAMVAMAIVAAVATALLSSRNTATAGSDDLQTAAVTPLPTGNTGPSGLPLPRFVSLKTDRVNVRRGPSTAHQVSWVFARKGLPVEIIAEYDHWRRVRDSEGEEGWVYHSLLTGRRTALVAPWRRDGALELHSEPNDRSATVARLETGVVGDVVDCTGEWCEITVSGYDGWIEQTMLWGVYPGERID</sequence>
<dbReference type="KEGG" id="kmn:HW532_12535"/>
<dbReference type="SMART" id="SM00287">
    <property type="entry name" value="SH3b"/>
    <property type="match status" value="1"/>
</dbReference>
<evidence type="ECO:0000256" key="1">
    <source>
        <dbReference type="SAM" id="SignalP"/>
    </source>
</evidence>
<feature type="domain" description="SH3b" evidence="2">
    <location>
        <begin position="66"/>
        <end position="129"/>
    </location>
</feature>
<accession>A0A7S8C4W5</accession>
<dbReference type="EMBL" id="CP058214">
    <property type="protein sequence ID" value="QPC43449.1"/>
    <property type="molecule type" value="Genomic_DNA"/>
</dbReference>
<evidence type="ECO:0000313" key="4">
    <source>
        <dbReference type="Proteomes" id="UP000593594"/>
    </source>
</evidence>
<dbReference type="InterPro" id="IPR052354">
    <property type="entry name" value="Cell_Wall_Dynamics_Protein"/>
</dbReference>
<name>A0A7S8C4W5_9HYPH</name>
<feature type="signal peptide" evidence="1">
    <location>
        <begin position="1"/>
        <end position="40"/>
    </location>
</feature>
<dbReference type="InterPro" id="IPR003646">
    <property type="entry name" value="SH3-like_bac-type"/>
</dbReference>
<feature type="chain" id="PRO_5032845195" description="SH3b domain-containing protein" evidence="1">
    <location>
        <begin position="41"/>
        <end position="201"/>
    </location>
</feature>
<reference evidence="3 4" key="1">
    <citation type="submission" date="2020-06" db="EMBL/GenBank/DDBJ databases">
        <title>Genome sequence of 2 isolates from Red Sea Mangroves.</title>
        <authorList>
            <person name="Sefrji F."/>
            <person name="Michoud G."/>
            <person name="Merlino G."/>
            <person name="Daffonchio D."/>
        </authorList>
    </citation>
    <scope>NUCLEOTIDE SEQUENCE [LARGE SCALE GENOMIC DNA]</scope>
    <source>
        <strain evidence="3 4">R1DC25</strain>
    </source>
</reference>
<gene>
    <name evidence="3" type="ORF">HW532_12535</name>
</gene>